<proteinExistence type="predicted"/>
<accession>A0ABD3N7W8</accession>
<dbReference type="Gene3D" id="1.25.40.420">
    <property type="match status" value="1"/>
</dbReference>
<reference evidence="1 2" key="1">
    <citation type="submission" date="2024-10" db="EMBL/GenBank/DDBJ databases">
        <title>Updated reference genomes for cyclostephanoid diatoms.</title>
        <authorList>
            <person name="Roberts W.R."/>
            <person name="Alverson A.J."/>
        </authorList>
    </citation>
    <scope>NUCLEOTIDE SEQUENCE [LARGE SCALE GENOMIC DNA]</scope>
    <source>
        <strain evidence="1 2">AJA010-31</strain>
    </source>
</reference>
<comment type="caution">
    <text evidence="1">The sequence shown here is derived from an EMBL/GenBank/DDBJ whole genome shotgun (WGS) entry which is preliminary data.</text>
</comment>
<evidence type="ECO:0000313" key="2">
    <source>
        <dbReference type="Proteomes" id="UP001530400"/>
    </source>
</evidence>
<evidence type="ECO:0000313" key="1">
    <source>
        <dbReference type="EMBL" id="KAL3771443.1"/>
    </source>
</evidence>
<sequence length="98" mass="11277">MNGRDVRSRFFRLKEEAEAWCVMNPNITIDTAVDEPLYADCTDCLLLRKALMNFIIDNGTVVLASDSYDKLDESPSLRKEIAMEFAKSNERNKRKRGD</sequence>
<gene>
    <name evidence="1" type="ORF">ACHAWO_009106</name>
</gene>
<dbReference type="AlphaFoldDB" id="A0ABD3N7W8"/>
<organism evidence="1 2">
    <name type="scientific">Cyclotella atomus</name>
    <dbReference type="NCBI Taxonomy" id="382360"/>
    <lineage>
        <taxon>Eukaryota</taxon>
        <taxon>Sar</taxon>
        <taxon>Stramenopiles</taxon>
        <taxon>Ochrophyta</taxon>
        <taxon>Bacillariophyta</taxon>
        <taxon>Coscinodiscophyceae</taxon>
        <taxon>Thalassiosirophycidae</taxon>
        <taxon>Stephanodiscales</taxon>
        <taxon>Stephanodiscaceae</taxon>
        <taxon>Cyclotella</taxon>
    </lineage>
</organism>
<keyword evidence="2" id="KW-1185">Reference proteome</keyword>
<dbReference type="EMBL" id="JALLPJ020001287">
    <property type="protein sequence ID" value="KAL3771443.1"/>
    <property type="molecule type" value="Genomic_DNA"/>
</dbReference>
<protein>
    <submittedName>
        <fullName evidence="1">Uncharacterized protein</fullName>
    </submittedName>
</protein>
<dbReference type="Proteomes" id="UP001530400">
    <property type="component" value="Unassembled WGS sequence"/>
</dbReference>
<name>A0ABD3N7W8_9STRA</name>